<dbReference type="CTD" id="9943793"/>
<evidence type="ECO:0000313" key="1">
    <source>
        <dbReference type="EMBL" id="EFO22108.1"/>
    </source>
</evidence>
<dbReference type="EMBL" id="JH712114">
    <property type="protein sequence ID" value="EFO22108.1"/>
    <property type="molecule type" value="Genomic_DNA"/>
</dbReference>
<dbReference type="PRINTS" id="PR00449">
    <property type="entry name" value="RASTRNSFRMNG"/>
</dbReference>
<gene>
    <name evidence="1" type="ORF">LOAG_06381</name>
</gene>
<dbReference type="SUPFAM" id="SSF52540">
    <property type="entry name" value="P-loop containing nucleoside triphosphate hydrolases"/>
    <property type="match status" value="1"/>
</dbReference>
<dbReference type="InParanoid" id="A0A1S0TZT2"/>
<evidence type="ECO:0008006" key="2">
    <source>
        <dbReference type="Google" id="ProtNLM"/>
    </source>
</evidence>
<dbReference type="AlphaFoldDB" id="A0A1S0TZT2"/>
<dbReference type="GeneID" id="9943793"/>
<reference evidence="1" key="1">
    <citation type="submission" date="2012-04" db="EMBL/GenBank/DDBJ databases">
        <title>The Genome Sequence of Loa loa.</title>
        <authorList>
            <consortium name="The Broad Institute Genome Sequencing Platform"/>
            <consortium name="Broad Institute Genome Sequencing Center for Infectious Disease"/>
            <person name="Nutman T.B."/>
            <person name="Fink D.L."/>
            <person name="Russ C."/>
            <person name="Young S."/>
            <person name="Zeng Q."/>
            <person name="Gargeya S."/>
            <person name="Alvarado L."/>
            <person name="Berlin A."/>
            <person name="Chapman S.B."/>
            <person name="Chen Z."/>
            <person name="Freedman E."/>
            <person name="Gellesch M."/>
            <person name="Goldberg J."/>
            <person name="Griggs A."/>
            <person name="Gujja S."/>
            <person name="Heilman E.R."/>
            <person name="Heiman D."/>
            <person name="Howarth C."/>
            <person name="Mehta T."/>
            <person name="Neiman D."/>
            <person name="Pearson M."/>
            <person name="Roberts A."/>
            <person name="Saif S."/>
            <person name="Shea T."/>
            <person name="Shenoy N."/>
            <person name="Sisk P."/>
            <person name="Stolte C."/>
            <person name="Sykes S."/>
            <person name="White J."/>
            <person name="Yandava C."/>
            <person name="Haas B."/>
            <person name="Henn M.R."/>
            <person name="Nusbaum C."/>
            <person name="Birren B."/>
        </authorList>
    </citation>
    <scope>NUCLEOTIDE SEQUENCE [LARGE SCALE GENOMIC DNA]</scope>
</reference>
<dbReference type="Pfam" id="PF00071">
    <property type="entry name" value="Ras"/>
    <property type="match status" value="1"/>
</dbReference>
<sequence length="88" mass="9657">MRHILIVICANKIDLRDAWFTETVSTEDGEATMGVLFAECSALNGINVEKALMNLIRELVVTEDVEISGTGVIIMSKFSKGRSNSCCF</sequence>
<dbReference type="InterPro" id="IPR001806">
    <property type="entry name" value="Small_GTPase"/>
</dbReference>
<dbReference type="RefSeq" id="XP_003141965.1">
    <property type="nucleotide sequence ID" value="XM_003141917.1"/>
</dbReference>
<dbReference type="Gene3D" id="3.40.50.300">
    <property type="entry name" value="P-loop containing nucleotide triphosphate hydrolases"/>
    <property type="match status" value="1"/>
</dbReference>
<dbReference type="KEGG" id="loa:LOAG_06381"/>
<dbReference type="GO" id="GO:0005525">
    <property type="term" value="F:GTP binding"/>
    <property type="evidence" value="ECO:0007669"/>
    <property type="project" value="InterPro"/>
</dbReference>
<name>A0A1S0TZT2_LOALO</name>
<protein>
    <recommendedName>
        <fullName evidence="2">Ras family protein</fullName>
    </recommendedName>
</protein>
<proteinExistence type="predicted"/>
<accession>A0A1S0TZT2</accession>
<dbReference type="GO" id="GO:0003924">
    <property type="term" value="F:GTPase activity"/>
    <property type="evidence" value="ECO:0007669"/>
    <property type="project" value="InterPro"/>
</dbReference>
<dbReference type="OrthoDB" id="9989112at2759"/>
<dbReference type="InterPro" id="IPR027417">
    <property type="entry name" value="P-loop_NTPase"/>
</dbReference>
<organism evidence="1">
    <name type="scientific">Loa loa</name>
    <name type="common">Eye worm</name>
    <name type="synonym">Filaria loa</name>
    <dbReference type="NCBI Taxonomy" id="7209"/>
    <lineage>
        <taxon>Eukaryota</taxon>
        <taxon>Metazoa</taxon>
        <taxon>Ecdysozoa</taxon>
        <taxon>Nematoda</taxon>
        <taxon>Chromadorea</taxon>
        <taxon>Rhabditida</taxon>
        <taxon>Spirurina</taxon>
        <taxon>Spiruromorpha</taxon>
        <taxon>Filarioidea</taxon>
        <taxon>Onchocercidae</taxon>
        <taxon>Loa</taxon>
    </lineage>
</organism>